<dbReference type="Proteomes" id="UP000789342">
    <property type="component" value="Unassembled WGS sequence"/>
</dbReference>
<sequence length="43" mass="4931">MLPISRALIDLRVPLMAREIFPKDPSKRVMAESPIHHISTIYS</sequence>
<name>A0A9N9J1C8_9GLOM</name>
<evidence type="ECO:0000313" key="1">
    <source>
        <dbReference type="EMBL" id="CAG8760718.1"/>
    </source>
</evidence>
<dbReference type="AlphaFoldDB" id="A0A9N9J1C8"/>
<reference evidence="1" key="1">
    <citation type="submission" date="2021-06" db="EMBL/GenBank/DDBJ databases">
        <authorList>
            <person name="Kallberg Y."/>
            <person name="Tangrot J."/>
            <person name="Rosling A."/>
        </authorList>
    </citation>
    <scope>NUCLEOTIDE SEQUENCE</scope>
    <source>
        <strain evidence="1">CL551</strain>
    </source>
</reference>
<keyword evidence="2" id="KW-1185">Reference proteome</keyword>
<organism evidence="1 2">
    <name type="scientific">Acaulospora morrowiae</name>
    <dbReference type="NCBI Taxonomy" id="94023"/>
    <lineage>
        <taxon>Eukaryota</taxon>
        <taxon>Fungi</taxon>
        <taxon>Fungi incertae sedis</taxon>
        <taxon>Mucoromycota</taxon>
        <taxon>Glomeromycotina</taxon>
        <taxon>Glomeromycetes</taxon>
        <taxon>Diversisporales</taxon>
        <taxon>Acaulosporaceae</taxon>
        <taxon>Acaulospora</taxon>
    </lineage>
</organism>
<proteinExistence type="predicted"/>
<comment type="caution">
    <text evidence="1">The sequence shown here is derived from an EMBL/GenBank/DDBJ whole genome shotgun (WGS) entry which is preliminary data.</text>
</comment>
<dbReference type="EMBL" id="CAJVPV010040677">
    <property type="protein sequence ID" value="CAG8760718.1"/>
    <property type="molecule type" value="Genomic_DNA"/>
</dbReference>
<accession>A0A9N9J1C8</accession>
<evidence type="ECO:0000313" key="2">
    <source>
        <dbReference type="Proteomes" id="UP000789342"/>
    </source>
</evidence>
<gene>
    <name evidence="1" type="ORF">AMORRO_LOCUS15896</name>
</gene>
<protein>
    <submittedName>
        <fullName evidence="1">17010_t:CDS:1</fullName>
    </submittedName>
</protein>
<feature type="non-terminal residue" evidence="1">
    <location>
        <position position="43"/>
    </location>
</feature>